<evidence type="ECO:0000313" key="2">
    <source>
        <dbReference type="EMBL" id="MCA9755477.1"/>
    </source>
</evidence>
<dbReference type="AlphaFoldDB" id="A0A956NAA5"/>
<dbReference type="InterPro" id="IPR011008">
    <property type="entry name" value="Dimeric_a/b-barrel"/>
</dbReference>
<gene>
    <name evidence="2" type="ORF">KDA27_06725</name>
</gene>
<accession>A0A956NAA5</accession>
<sequence length="96" mass="11458">MKVQLRTYRIRPGSLDLFADEWRQKILPLRAKLGFEIVGAWKVAETSEFVWILRHDGPEEWTVLDRAYHESDERRRMDPNPARLIQGSKEHWIEDA</sequence>
<evidence type="ECO:0000259" key="1">
    <source>
        <dbReference type="Pfam" id="PF07978"/>
    </source>
</evidence>
<reference evidence="2" key="2">
    <citation type="journal article" date="2021" name="Microbiome">
        <title>Successional dynamics and alternative stable states in a saline activated sludge microbial community over 9 years.</title>
        <authorList>
            <person name="Wang Y."/>
            <person name="Ye J."/>
            <person name="Ju F."/>
            <person name="Liu L."/>
            <person name="Boyd J.A."/>
            <person name="Deng Y."/>
            <person name="Parks D.H."/>
            <person name="Jiang X."/>
            <person name="Yin X."/>
            <person name="Woodcroft B.J."/>
            <person name="Tyson G.W."/>
            <person name="Hugenholtz P."/>
            <person name="Polz M.F."/>
            <person name="Zhang T."/>
        </authorList>
    </citation>
    <scope>NUCLEOTIDE SEQUENCE</scope>
    <source>
        <strain evidence="2">HKST-UBA02</strain>
    </source>
</reference>
<dbReference type="Proteomes" id="UP000739538">
    <property type="component" value="Unassembled WGS sequence"/>
</dbReference>
<reference evidence="2" key="1">
    <citation type="submission" date="2020-04" db="EMBL/GenBank/DDBJ databases">
        <authorList>
            <person name="Zhang T."/>
        </authorList>
    </citation>
    <scope>NUCLEOTIDE SEQUENCE</scope>
    <source>
        <strain evidence="2">HKST-UBA02</strain>
    </source>
</reference>
<dbReference type="InterPro" id="IPR012577">
    <property type="entry name" value="NIPSNAP"/>
</dbReference>
<feature type="domain" description="NIPSNAP" evidence="1">
    <location>
        <begin position="4"/>
        <end position="44"/>
    </location>
</feature>
<name>A0A956NAA5_UNCEI</name>
<organism evidence="2 3">
    <name type="scientific">Eiseniibacteriota bacterium</name>
    <dbReference type="NCBI Taxonomy" id="2212470"/>
    <lineage>
        <taxon>Bacteria</taxon>
        <taxon>Candidatus Eiseniibacteriota</taxon>
    </lineage>
</organism>
<dbReference type="Pfam" id="PF07978">
    <property type="entry name" value="NIPSNAP"/>
    <property type="match status" value="1"/>
</dbReference>
<protein>
    <submittedName>
        <fullName evidence="2">NIPSNAP family protein</fullName>
    </submittedName>
</protein>
<dbReference type="SUPFAM" id="SSF54909">
    <property type="entry name" value="Dimeric alpha+beta barrel"/>
    <property type="match status" value="1"/>
</dbReference>
<evidence type="ECO:0000313" key="3">
    <source>
        <dbReference type="Proteomes" id="UP000739538"/>
    </source>
</evidence>
<comment type="caution">
    <text evidence="2">The sequence shown here is derived from an EMBL/GenBank/DDBJ whole genome shotgun (WGS) entry which is preliminary data.</text>
</comment>
<dbReference type="EMBL" id="JAGQHS010000023">
    <property type="protein sequence ID" value="MCA9755477.1"/>
    <property type="molecule type" value="Genomic_DNA"/>
</dbReference>
<proteinExistence type="predicted"/>
<dbReference type="Gene3D" id="3.30.70.100">
    <property type="match status" value="1"/>
</dbReference>